<feature type="domain" description="RING-type" evidence="16">
    <location>
        <begin position="386"/>
        <end position="431"/>
    </location>
</feature>
<comment type="subcellular location">
    <subcellularLocation>
        <location evidence="2">Cytoplasm</location>
    </subcellularLocation>
</comment>
<gene>
    <name evidence="17" type="ORF">JDV02_002817</name>
</gene>
<dbReference type="GO" id="GO:0051865">
    <property type="term" value="P:protein autoubiquitination"/>
    <property type="evidence" value="ECO:0007669"/>
    <property type="project" value="UniProtKB-ARBA"/>
</dbReference>
<keyword evidence="7 13" id="KW-0863">Zinc-finger</keyword>
<dbReference type="SMART" id="SM00184">
    <property type="entry name" value="RING"/>
    <property type="match status" value="1"/>
</dbReference>
<evidence type="ECO:0000256" key="8">
    <source>
        <dbReference type="ARBA" id="ARBA00022786"/>
    </source>
</evidence>
<feature type="compositionally biased region" description="Low complexity" evidence="14">
    <location>
        <begin position="97"/>
        <end position="114"/>
    </location>
</feature>
<dbReference type="GO" id="GO:0061630">
    <property type="term" value="F:ubiquitin protein ligase activity"/>
    <property type="evidence" value="ECO:0007669"/>
    <property type="project" value="UniProtKB-EC"/>
</dbReference>
<dbReference type="PROSITE" id="PS50006">
    <property type="entry name" value="FHA_DOMAIN"/>
    <property type="match status" value="1"/>
</dbReference>
<feature type="region of interest" description="Disordered" evidence="14">
    <location>
        <begin position="1"/>
        <end position="114"/>
    </location>
</feature>
<evidence type="ECO:0000259" key="16">
    <source>
        <dbReference type="PROSITE" id="PS50089"/>
    </source>
</evidence>
<dbReference type="InterPro" id="IPR013083">
    <property type="entry name" value="Znf_RING/FYVE/PHD"/>
</dbReference>
<dbReference type="PANTHER" id="PTHR15067">
    <property type="entry name" value="E3 UBIQUITIN-PROTEIN LIGASE RNF8"/>
    <property type="match status" value="1"/>
</dbReference>
<dbReference type="SUPFAM" id="SSF57850">
    <property type="entry name" value="RING/U-box"/>
    <property type="match status" value="1"/>
</dbReference>
<evidence type="ECO:0000259" key="15">
    <source>
        <dbReference type="PROSITE" id="PS50006"/>
    </source>
</evidence>
<dbReference type="Gene3D" id="3.30.40.10">
    <property type="entry name" value="Zinc/RING finger domain, C3HC4 (zinc finger)"/>
    <property type="match status" value="1"/>
</dbReference>
<dbReference type="Pfam" id="PF17123">
    <property type="entry name" value="zf-RING_11"/>
    <property type="match status" value="1"/>
</dbReference>
<keyword evidence="8" id="KW-0833">Ubl conjugation pathway</keyword>
<dbReference type="InterPro" id="IPR000253">
    <property type="entry name" value="FHA_dom"/>
</dbReference>
<evidence type="ECO:0000256" key="6">
    <source>
        <dbReference type="ARBA" id="ARBA00022723"/>
    </source>
</evidence>
<dbReference type="Pfam" id="PF00498">
    <property type="entry name" value="FHA"/>
    <property type="match status" value="1"/>
</dbReference>
<protein>
    <recommendedName>
        <fullName evidence="3">RING-type E3 ubiquitin transferase</fullName>
        <ecNumber evidence="3">2.3.2.27</ecNumber>
    </recommendedName>
    <alternativeName>
        <fullName evidence="12">Checkpoint forkhead associated with RING domains-containing protein 1</fullName>
    </alternativeName>
</protein>
<evidence type="ECO:0000256" key="10">
    <source>
        <dbReference type="ARBA" id="ARBA00023306"/>
    </source>
</evidence>
<feature type="region of interest" description="Disordered" evidence="14">
    <location>
        <begin position="439"/>
        <end position="594"/>
    </location>
</feature>
<evidence type="ECO:0000256" key="7">
    <source>
        <dbReference type="ARBA" id="ARBA00022771"/>
    </source>
</evidence>
<dbReference type="FunFam" id="3.30.40.10:FF:000426">
    <property type="entry name" value="DMA1p Ubiquitin-protein ligase (E3)"/>
    <property type="match status" value="1"/>
</dbReference>
<dbReference type="EC" id="2.3.2.27" evidence="3"/>
<dbReference type="GO" id="GO:0006511">
    <property type="term" value="P:ubiquitin-dependent protein catabolic process"/>
    <property type="evidence" value="ECO:0007669"/>
    <property type="project" value="TreeGrafter"/>
</dbReference>
<keyword evidence="4" id="KW-0963">Cytoplasm</keyword>
<dbReference type="GO" id="GO:0005829">
    <property type="term" value="C:cytosol"/>
    <property type="evidence" value="ECO:0007669"/>
    <property type="project" value="TreeGrafter"/>
</dbReference>
<dbReference type="SUPFAM" id="SSF49879">
    <property type="entry name" value="SMAD/FHA domain"/>
    <property type="match status" value="1"/>
</dbReference>
<dbReference type="InterPro" id="IPR001841">
    <property type="entry name" value="Znf_RING"/>
</dbReference>
<evidence type="ECO:0000256" key="14">
    <source>
        <dbReference type="SAM" id="MobiDB-lite"/>
    </source>
</evidence>
<evidence type="ECO:0000256" key="12">
    <source>
        <dbReference type="ARBA" id="ARBA00080465"/>
    </source>
</evidence>
<dbReference type="GO" id="GO:0000132">
    <property type="term" value="P:establishment of mitotic spindle orientation"/>
    <property type="evidence" value="ECO:0007669"/>
    <property type="project" value="UniProtKB-ARBA"/>
</dbReference>
<sequence length="594" mass="62653">MFTQPVSSPPPGPQTASPVSPGRPSRLRGLSYLRNYTHNHLLSRDSNSNSNSNNSSHAAPAGTGTGTGTPSPPTRTGSAHAHAHAHGASLTRSVSYTPSSTTTTTPSAHAHPTAPAAAHNLNRLTLVSSNPDTSSARARISSATNHPESIPEATAVAAPPATPHAADDRQPAMPHNATATTTTTTTTATMTATGDAAAAASAPSPENTPSIRFSAYYDPRSTRPSLSFPPISRTLPNGSEIIRVGRYSERDGQAANMAGNQPSAAPVGFKSKVVSRRHCEFWCEDGKWYIRDVKSSSGTFLNHIRLSPPSQESKAYPVNDGDIVQLGIDFKGGEEMIFRCVKMRLELNRGWQNKLNTFNVAAHKRLRTMATSNTAASVSSSNSQDCSICLNSIAPCQSLFVAPCSHTWHFKCVRSLLSSPQYPIFVCPNCRAGADLEADVEEPDEEWQQLEDGAEEEAKPEAANGQPSEATLKAPPVPAAEPDAMDTTMDVTVNPNAADSPSGRSNLPHEPTEPVPIRNPASGAGRVNQLRETRSPSPQTNGEGPITPRNNAGPWVFDGGAGRRVADPTAEMTSLDAATEMDLSGGGTSDASSH</sequence>
<evidence type="ECO:0000256" key="4">
    <source>
        <dbReference type="ARBA" id="ARBA00022490"/>
    </source>
</evidence>
<feature type="region of interest" description="Disordered" evidence="14">
    <location>
        <begin position="127"/>
        <end position="214"/>
    </location>
</feature>
<keyword evidence="9" id="KW-0862">Zinc</keyword>
<keyword evidence="10" id="KW-0131">Cell cycle</keyword>
<organism evidence="17 18">
    <name type="scientific">Purpureocillium takamizusanense</name>
    <dbReference type="NCBI Taxonomy" id="2060973"/>
    <lineage>
        <taxon>Eukaryota</taxon>
        <taxon>Fungi</taxon>
        <taxon>Dikarya</taxon>
        <taxon>Ascomycota</taxon>
        <taxon>Pezizomycotina</taxon>
        <taxon>Sordariomycetes</taxon>
        <taxon>Hypocreomycetidae</taxon>
        <taxon>Hypocreales</taxon>
        <taxon>Ophiocordycipitaceae</taxon>
        <taxon>Purpureocillium</taxon>
    </lineage>
</organism>
<feature type="compositionally biased region" description="Polar residues" evidence="14">
    <location>
        <begin position="489"/>
        <end position="505"/>
    </location>
</feature>
<feature type="domain" description="FHA" evidence="15">
    <location>
        <begin position="242"/>
        <end position="306"/>
    </location>
</feature>
<proteinExistence type="inferred from homology"/>
<dbReference type="GO" id="GO:0097271">
    <property type="term" value="P:protein localization to bud neck"/>
    <property type="evidence" value="ECO:0007669"/>
    <property type="project" value="UniProtKB-ARBA"/>
</dbReference>
<feature type="compositionally biased region" description="Low complexity" evidence="14">
    <location>
        <begin position="134"/>
        <end position="143"/>
    </location>
</feature>
<dbReference type="RefSeq" id="XP_047839862.1">
    <property type="nucleotide sequence ID" value="XM_047983890.1"/>
</dbReference>
<evidence type="ECO:0000256" key="2">
    <source>
        <dbReference type="ARBA" id="ARBA00004496"/>
    </source>
</evidence>
<dbReference type="EMBL" id="CP086355">
    <property type="protein sequence ID" value="UNI16381.1"/>
    <property type="molecule type" value="Genomic_DNA"/>
</dbReference>
<evidence type="ECO:0000256" key="5">
    <source>
        <dbReference type="ARBA" id="ARBA00022679"/>
    </source>
</evidence>
<evidence type="ECO:0000313" key="18">
    <source>
        <dbReference type="Proteomes" id="UP000829364"/>
    </source>
</evidence>
<dbReference type="SMART" id="SM00240">
    <property type="entry name" value="FHA"/>
    <property type="match status" value="1"/>
</dbReference>
<name>A0A9Q8QCF3_9HYPO</name>
<keyword evidence="18" id="KW-1185">Reference proteome</keyword>
<dbReference type="Proteomes" id="UP000829364">
    <property type="component" value="Chromosome 2"/>
</dbReference>
<dbReference type="GO" id="GO:0031578">
    <property type="term" value="P:mitotic spindle orientation checkpoint signaling"/>
    <property type="evidence" value="ECO:0007669"/>
    <property type="project" value="UniProtKB-ARBA"/>
</dbReference>
<feature type="compositionally biased region" description="Low complexity" evidence="14">
    <location>
        <begin position="46"/>
        <end position="62"/>
    </location>
</feature>
<dbReference type="KEGG" id="ptkz:JDV02_002817"/>
<accession>A0A9Q8QCF3</accession>
<dbReference type="GO" id="GO:0090337">
    <property type="term" value="P:regulation of formin-nucleated actin cable assembly"/>
    <property type="evidence" value="ECO:0007669"/>
    <property type="project" value="UniProtKB-ARBA"/>
</dbReference>
<dbReference type="PANTHER" id="PTHR15067:SF7">
    <property type="entry name" value="E3 UBIQUITIN-PROTEIN LIGASE DMA1-RELATED"/>
    <property type="match status" value="1"/>
</dbReference>
<dbReference type="GeneID" id="72064777"/>
<dbReference type="OrthoDB" id="687730at2759"/>
<reference evidence="17" key="1">
    <citation type="submission" date="2021-11" db="EMBL/GenBank/DDBJ databases">
        <title>Purpureocillium_takamizusanense_genome.</title>
        <authorList>
            <person name="Nguyen N.-H."/>
        </authorList>
    </citation>
    <scope>NUCLEOTIDE SEQUENCE</scope>
    <source>
        <strain evidence="17">PT3</strain>
    </source>
</reference>
<evidence type="ECO:0000256" key="9">
    <source>
        <dbReference type="ARBA" id="ARBA00022833"/>
    </source>
</evidence>
<dbReference type="InterPro" id="IPR008984">
    <property type="entry name" value="SMAD_FHA_dom_sf"/>
</dbReference>
<dbReference type="AlphaFoldDB" id="A0A9Q8QCF3"/>
<dbReference type="GO" id="GO:0000151">
    <property type="term" value="C:ubiquitin ligase complex"/>
    <property type="evidence" value="ECO:0007669"/>
    <property type="project" value="TreeGrafter"/>
</dbReference>
<dbReference type="Gene3D" id="2.60.200.20">
    <property type="match status" value="1"/>
</dbReference>
<feature type="compositionally biased region" description="Acidic residues" evidence="14">
    <location>
        <begin position="439"/>
        <end position="455"/>
    </location>
</feature>
<keyword evidence="5" id="KW-0808">Transferase</keyword>
<evidence type="ECO:0000313" key="17">
    <source>
        <dbReference type="EMBL" id="UNI16381.1"/>
    </source>
</evidence>
<keyword evidence="6" id="KW-0479">Metal-binding</keyword>
<evidence type="ECO:0000256" key="3">
    <source>
        <dbReference type="ARBA" id="ARBA00012483"/>
    </source>
</evidence>
<evidence type="ECO:0000256" key="1">
    <source>
        <dbReference type="ARBA" id="ARBA00000900"/>
    </source>
</evidence>
<dbReference type="FunFam" id="2.60.200.20:FF:000030">
    <property type="entry name" value="FHA domain-containing protein"/>
    <property type="match status" value="1"/>
</dbReference>
<comment type="similarity">
    <text evidence="11">Belongs to the DMA1 family.</text>
</comment>
<dbReference type="GO" id="GO:0008270">
    <property type="term" value="F:zinc ion binding"/>
    <property type="evidence" value="ECO:0007669"/>
    <property type="project" value="UniProtKB-KW"/>
</dbReference>
<evidence type="ECO:0000256" key="11">
    <source>
        <dbReference type="ARBA" id="ARBA00061209"/>
    </source>
</evidence>
<dbReference type="GO" id="GO:0000921">
    <property type="term" value="P:septin ring assembly"/>
    <property type="evidence" value="ECO:0007669"/>
    <property type="project" value="UniProtKB-ARBA"/>
</dbReference>
<evidence type="ECO:0000256" key="13">
    <source>
        <dbReference type="PROSITE-ProRule" id="PRU00175"/>
    </source>
</evidence>
<dbReference type="GO" id="GO:0032153">
    <property type="term" value="C:cell division site"/>
    <property type="evidence" value="ECO:0007669"/>
    <property type="project" value="TreeGrafter"/>
</dbReference>
<comment type="catalytic activity">
    <reaction evidence="1">
        <text>S-ubiquitinyl-[E2 ubiquitin-conjugating enzyme]-L-cysteine + [acceptor protein]-L-lysine = [E2 ubiquitin-conjugating enzyme]-L-cysteine + N(6)-ubiquitinyl-[acceptor protein]-L-lysine.</text>
        <dbReference type="EC" id="2.3.2.27"/>
    </reaction>
</comment>
<feature type="compositionally biased region" description="Low complexity" evidence="14">
    <location>
        <begin position="177"/>
        <end position="202"/>
    </location>
</feature>
<dbReference type="PROSITE" id="PS50089">
    <property type="entry name" value="ZF_RING_2"/>
    <property type="match status" value="1"/>
</dbReference>